<name>A0A1Z1XBL3_9RHOD</name>
<keyword evidence="2" id="KW-0496">Mitochondrion</keyword>
<dbReference type="AlphaFoldDB" id="A0A1Z1XBL3"/>
<feature type="transmembrane region" description="Helical" evidence="1">
    <location>
        <begin position="21"/>
        <end position="46"/>
    </location>
</feature>
<dbReference type="EMBL" id="KY083068">
    <property type="protein sequence ID" value="ARX96197.1"/>
    <property type="molecule type" value="Genomic_DNA"/>
</dbReference>
<keyword evidence="1" id="KW-1133">Transmembrane helix</keyword>
<accession>A0A1Z1XBL3</accession>
<feature type="transmembrane region" description="Helical" evidence="1">
    <location>
        <begin position="66"/>
        <end position="87"/>
    </location>
</feature>
<dbReference type="RefSeq" id="YP_009402826.1">
    <property type="nucleotide sequence ID" value="NC_035351.1"/>
</dbReference>
<gene>
    <name evidence="2" type="primary">sdh4</name>
</gene>
<reference evidence="2" key="1">
    <citation type="submission" date="2016-11" db="EMBL/GenBank/DDBJ databases">
        <title>Complete Mitochondrail Genome of Compsopogon caeruleus.</title>
        <authorList>
            <person name="Nan F."/>
            <person name="Xie S."/>
            <person name="Feng J."/>
        </authorList>
    </citation>
    <scope>NUCLEOTIDE SEQUENCE</scope>
</reference>
<keyword evidence="1" id="KW-0472">Membrane</keyword>
<keyword evidence="1" id="KW-0812">Transmembrane</keyword>
<evidence type="ECO:0000256" key="1">
    <source>
        <dbReference type="SAM" id="Phobius"/>
    </source>
</evidence>
<evidence type="ECO:0000313" key="2">
    <source>
        <dbReference type="EMBL" id="ARX96197.1"/>
    </source>
</evidence>
<proteinExistence type="predicted"/>
<geneLocation type="mitochondrion" evidence="2"/>
<sequence>MLLKFVLFLNANKFILIIDKLYIALTLILFPFFFMNILFKLHAFFILHASSGIENTIIDYVHHNSIRLYIVYTFKLFIVVFMNYNLIYYL</sequence>
<protein>
    <submittedName>
        <fullName evidence="2">Succinate:cytochrome c oxidoreductase subunit 4</fullName>
    </submittedName>
</protein>
<organism evidence="2">
    <name type="scientific">Compsopogon caeruleus</name>
    <dbReference type="NCBI Taxonomy" id="31354"/>
    <lineage>
        <taxon>Eukaryota</taxon>
        <taxon>Rhodophyta</taxon>
        <taxon>Compsopogonophyceae</taxon>
        <taxon>Compsopogonales</taxon>
        <taxon>Compsopogonaceae</taxon>
        <taxon>Compsopogon</taxon>
    </lineage>
</organism>
<dbReference type="GeneID" id="33366895"/>